<name>H1Y458_9SPHI</name>
<feature type="domain" description="Amidohydrolase-related" evidence="2">
    <location>
        <begin position="347"/>
        <end position="509"/>
    </location>
</feature>
<keyword evidence="4" id="KW-1185">Reference proteome</keyword>
<keyword evidence="1" id="KW-0378">Hydrolase</keyword>
<dbReference type="SUPFAM" id="SSF51338">
    <property type="entry name" value="Composite domain of metallo-dependent hydrolases"/>
    <property type="match status" value="1"/>
</dbReference>
<dbReference type="GO" id="GO:0016810">
    <property type="term" value="F:hydrolase activity, acting on carbon-nitrogen (but not peptide) bonds"/>
    <property type="evidence" value="ECO:0007669"/>
    <property type="project" value="InterPro"/>
</dbReference>
<dbReference type="SUPFAM" id="SSF51556">
    <property type="entry name" value="Metallo-dependent hydrolases"/>
    <property type="match status" value="1"/>
</dbReference>
<protein>
    <submittedName>
        <fullName evidence="3">Amidohydrolase</fullName>
    </submittedName>
</protein>
<organism evidence="3 4">
    <name type="scientific">Mucilaginibacter paludis DSM 18603</name>
    <dbReference type="NCBI Taxonomy" id="714943"/>
    <lineage>
        <taxon>Bacteria</taxon>
        <taxon>Pseudomonadati</taxon>
        <taxon>Bacteroidota</taxon>
        <taxon>Sphingobacteriia</taxon>
        <taxon>Sphingobacteriales</taxon>
        <taxon>Sphingobacteriaceae</taxon>
        <taxon>Mucilaginibacter</taxon>
    </lineage>
</organism>
<evidence type="ECO:0000259" key="2">
    <source>
        <dbReference type="Pfam" id="PF01979"/>
    </source>
</evidence>
<dbReference type="Gene3D" id="3.20.20.140">
    <property type="entry name" value="Metal-dependent hydrolases"/>
    <property type="match status" value="2"/>
</dbReference>
<gene>
    <name evidence="3" type="ORF">Mucpa_0604</name>
</gene>
<dbReference type="InterPro" id="IPR050287">
    <property type="entry name" value="MTA/SAH_deaminase"/>
</dbReference>
<evidence type="ECO:0000256" key="1">
    <source>
        <dbReference type="ARBA" id="ARBA00022801"/>
    </source>
</evidence>
<dbReference type="Proteomes" id="UP000002774">
    <property type="component" value="Chromosome"/>
</dbReference>
<dbReference type="Gene3D" id="2.30.40.10">
    <property type="entry name" value="Urease, subunit C, domain 1"/>
    <property type="match status" value="2"/>
</dbReference>
<dbReference type="PANTHER" id="PTHR43794:SF11">
    <property type="entry name" value="AMIDOHYDROLASE-RELATED DOMAIN-CONTAINING PROTEIN"/>
    <property type="match status" value="1"/>
</dbReference>
<dbReference type="Pfam" id="PF01979">
    <property type="entry name" value="Amidohydro_1"/>
    <property type="match status" value="2"/>
</dbReference>
<dbReference type="PANTHER" id="PTHR43794">
    <property type="entry name" value="AMINOHYDROLASE SSNA-RELATED"/>
    <property type="match status" value="1"/>
</dbReference>
<dbReference type="InterPro" id="IPR011059">
    <property type="entry name" value="Metal-dep_hydrolase_composite"/>
</dbReference>
<dbReference type="HOGENOM" id="CLU_401601_0_0_10"/>
<sequence length="685" mass="76393">MKRYFFYGLLIISGLFYNGNAFAQPKKRPVDILIKNTTLVDVVNKQILKHKTIAIEKGKIIAITDGSLAYASKKVIDGSRMITLPGFVDTHTHLWQHVCKSCYPKESLQVWIKVYDDIHYLTPAQLYKVVLAASGEALLSGITTVSDYASLSFNDYAFEVNVKAMRDAGLNGAIVYNNPSVFVPDSIKLKEIPVLREKYKKQFDIWMGYGPLSFYHIPQVYSGIVIGNQLNMNFSEHTMENNQEQKDFYDTAKQYYARFGLSINSQDKAFLKALTSLGRPSNVDAYQAMVNLKRQILVSDSLLISKKDTIYKPLNAFEKKSMENLFATRLISPLILLDYLKGLNNFLSIHSVWLQNEDIDILKKYNAAISHNPESNLYLSSGIAPVDDYLRNGINVSLGTDGAASNDGIDMFSAMREMWNVYKIKLSNVQMSKNITDWDILQSATINGAKALKIDKKTGSVDVGKNANITMISANELGLSPIRLKTLISLLIYSANTRNVKTVIANGKLEVEDGKLKNLNENTLATDLTEIANAADLAHDKGKIWSENISLTAQNLATYLYRYRSIRKPDSVKISVSNSLTHPVKLSIIASGAVFGGGTPTVVDSVVAARFPDRYTKTAFKDEFLLMPGDSITVIKESSFTPKGVKTFSYKIISSAAKIERLTGSGQLLILAENRYKKFNDDHKK</sequence>
<evidence type="ECO:0000313" key="3">
    <source>
        <dbReference type="EMBL" id="EHQ24794.1"/>
    </source>
</evidence>
<dbReference type="OrthoDB" id="9802793at2"/>
<feature type="domain" description="Amidohydrolase-related" evidence="2">
    <location>
        <begin position="83"/>
        <end position="167"/>
    </location>
</feature>
<dbReference type="InterPro" id="IPR006680">
    <property type="entry name" value="Amidohydro-rel"/>
</dbReference>
<proteinExistence type="predicted"/>
<dbReference type="AlphaFoldDB" id="H1Y458"/>
<dbReference type="RefSeq" id="WP_008504367.1">
    <property type="nucleotide sequence ID" value="NZ_CM001403.1"/>
</dbReference>
<dbReference type="STRING" id="714943.Mucpa_0604"/>
<evidence type="ECO:0000313" key="4">
    <source>
        <dbReference type="Proteomes" id="UP000002774"/>
    </source>
</evidence>
<dbReference type="InterPro" id="IPR032466">
    <property type="entry name" value="Metal_Hydrolase"/>
</dbReference>
<accession>H1Y458</accession>
<dbReference type="eggNOG" id="COG0402">
    <property type="taxonomic scope" value="Bacteria"/>
</dbReference>
<reference evidence="3" key="1">
    <citation type="submission" date="2011-09" db="EMBL/GenBank/DDBJ databases">
        <title>The permanent draft genome of Mucilaginibacter paludis DSM 18603.</title>
        <authorList>
            <consortium name="US DOE Joint Genome Institute (JGI-PGF)"/>
            <person name="Lucas S."/>
            <person name="Han J."/>
            <person name="Lapidus A."/>
            <person name="Bruce D."/>
            <person name="Goodwin L."/>
            <person name="Pitluck S."/>
            <person name="Peters L."/>
            <person name="Kyrpides N."/>
            <person name="Mavromatis K."/>
            <person name="Ivanova N."/>
            <person name="Mikhailova N."/>
            <person name="Held B."/>
            <person name="Detter J.C."/>
            <person name="Tapia R."/>
            <person name="Han C."/>
            <person name="Land M."/>
            <person name="Hauser L."/>
            <person name="Markowitz V."/>
            <person name="Cheng J.-F."/>
            <person name="Hugenholtz P."/>
            <person name="Woyke T."/>
            <person name="Wu D."/>
            <person name="Tindall B."/>
            <person name="Brambilla E."/>
            <person name="Klenk H.-P."/>
            <person name="Eisen J.A."/>
        </authorList>
    </citation>
    <scope>NUCLEOTIDE SEQUENCE [LARGE SCALE GENOMIC DNA]</scope>
    <source>
        <strain evidence="3">DSM 18603</strain>
    </source>
</reference>
<dbReference type="EMBL" id="CM001403">
    <property type="protein sequence ID" value="EHQ24794.1"/>
    <property type="molecule type" value="Genomic_DNA"/>
</dbReference>